<dbReference type="PANTHER" id="PTHR47959">
    <property type="entry name" value="ATP-DEPENDENT RNA HELICASE RHLE-RELATED"/>
    <property type="match status" value="1"/>
</dbReference>
<dbReference type="PROSITE" id="PS51192">
    <property type="entry name" value="HELICASE_ATP_BIND_1"/>
    <property type="match status" value="1"/>
</dbReference>
<dbReference type="GO" id="GO:0022618">
    <property type="term" value="P:protein-RNA complex assembly"/>
    <property type="evidence" value="ECO:0007669"/>
    <property type="project" value="EnsemblMetazoa"/>
</dbReference>
<dbReference type="SMART" id="SM00487">
    <property type="entry name" value="DEXDc"/>
    <property type="match status" value="1"/>
</dbReference>
<dbReference type="SMART" id="SM00490">
    <property type="entry name" value="HELICc"/>
    <property type="match status" value="1"/>
</dbReference>
<dbReference type="EMBL" id="CH964168">
    <property type="protein sequence ID" value="EDW80061.2"/>
    <property type="molecule type" value="Genomic_DNA"/>
</dbReference>
<dbReference type="InterPro" id="IPR011545">
    <property type="entry name" value="DEAD/DEAH_box_helicase_dom"/>
</dbReference>
<dbReference type="InterPro" id="IPR014001">
    <property type="entry name" value="Helicase_ATP-bd"/>
</dbReference>
<dbReference type="GO" id="GO:0071254">
    <property type="term" value="C:cytoplasmic U snRNP body"/>
    <property type="evidence" value="ECO:0007669"/>
    <property type="project" value="EnsemblMetazoa"/>
</dbReference>
<feature type="compositionally biased region" description="Polar residues" evidence="5">
    <location>
        <begin position="481"/>
        <end position="492"/>
    </location>
</feature>
<keyword evidence="2" id="KW-0378">Hydrolase</keyword>
<evidence type="ECO:0000256" key="4">
    <source>
        <dbReference type="ARBA" id="ARBA00022840"/>
    </source>
</evidence>
<dbReference type="GO" id="GO:0005829">
    <property type="term" value="C:cytosol"/>
    <property type="evidence" value="ECO:0007669"/>
    <property type="project" value="TreeGrafter"/>
</dbReference>
<protein>
    <submittedName>
        <fullName evidence="8">Uncharacterized protein</fullName>
    </submittedName>
</protein>
<feature type="domain" description="Helicase C-terminal" evidence="7">
    <location>
        <begin position="259"/>
        <end position="403"/>
    </location>
</feature>
<dbReference type="InParanoid" id="B4N6S2"/>
<proteinExistence type="predicted"/>
<feature type="compositionally biased region" description="Acidic residues" evidence="5">
    <location>
        <begin position="792"/>
        <end position="804"/>
    </location>
</feature>
<dbReference type="GO" id="GO:0016787">
    <property type="term" value="F:hydrolase activity"/>
    <property type="evidence" value="ECO:0007669"/>
    <property type="project" value="UniProtKB-KW"/>
</dbReference>
<dbReference type="GO" id="GO:0097504">
    <property type="term" value="C:Gemini of Cajal bodies"/>
    <property type="evidence" value="ECO:0007669"/>
    <property type="project" value="EnsemblMetazoa"/>
</dbReference>
<name>B4N6S2_DROWI</name>
<dbReference type="Pfam" id="PF00271">
    <property type="entry name" value="Helicase_C"/>
    <property type="match status" value="1"/>
</dbReference>
<reference evidence="8 9" key="1">
    <citation type="journal article" date="2007" name="Nature">
        <title>Evolution of genes and genomes on the Drosophila phylogeny.</title>
        <authorList>
            <consortium name="Drosophila 12 Genomes Consortium"/>
            <person name="Clark A.G."/>
            <person name="Eisen M.B."/>
            <person name="Smith D.R."/>
            <person name="Bergman C.M."/>
            <person name="Oliver B."/>
            <person name="Markow T.A."/>
            <person name="Kaufman T.C."/>
            <person name="Kellis M."/>
            <person name="Gelbart W."/>
            <person name="Iyer V.N."/>
            <person name="Pollard D.A."/>
            <person name="Sackton T.B."/>
            <person name="Larracuente A.M."/>
            <person name="Singh N.D."/>
            <person name="Abad J.P."/>
            <person name="Abt D.N."/>
            <person name="Adryan B."/>
            <person name="Aguade M."/>
            <person name="Akashi H."/>
            <person name="Anderson W.W."/>
            <person name="Aquadro C.F."/>
            <person name="Ardell D.H."/>
            <person name="Arguello R."/>
            <person name="Artieri C.G."/>
            <person name="Barbash D.A."/>
            <person name="Barker D."/>
            <person name="Barsanti P."/>
            <person name="Batterham P."/>
            <person name="Batzoglou S."/>
            <person name="Begun D."/>
            <person name="Bhutkar A."/>
            <person name="Blanco E."/>
            <person name="Bosak S.A."/>
            <person name="Bradley R.K."/>
            <person name="Brand A.D."/>
            <person name="Brent M.R."/>
            <person name="Brooks A.N."/>
            <person name="Brown R.H."/>
            <person name="Butlin R.K."/>
            <person name="Caggese C."/>
            <person name="Calvi B.R."/>
            <person name="Bernardo de Carvalho A."/>
            <person name="Caspi A."/>
            <person name="Castrezana S."/>
            <person name="Celniker S.E."/>
            <person name="Chang J.L."/>
            <person name="Chapple C."/>
            <person name="Chatterji S."/>
            <person name="Chinwalla A."/>
            <person name="Civetta A."/>
            <person name="Clifton S.W."/>
            <person name="Comeron J.M."/>
            <person name="Costello J.C."/>
            <person name="Coyne J.A."/>
            <person name="Daub J."/>
            <person name="David R.G."/>
            <person name="Delcher A.L."/>
            <person name="Delehaunty K."/>
            <person name="Do C.B."/>
            <person name="Ebling H."/>
            <person name="Edwards K."/>
            <person name="Eickbush T."/>
            <person name="Evans J.D."/>
            <person name="Filipski A."/>
            <person name="Findeiss S."/>
            <person name="Freyhult E."/>
            <person name="Fulton L."/>
            <person name="Fulton R."/>
            <person name="Garcia A.C."/>
            <person name="Gardiner A."/>
            <person name="Garfield D.A."/>
            <person name="Garvin B.E."/>
            <person name="Gibson G."/>
            <person name="Gilbert D."/>
            <person name="Gnerre S."/>
            <person name="Godfrey J."/>
            <person name="Good R."/>
            <person name="Gotea V."/>
            <person name="Gravely B."/>
            <person name="Greenberg A.J."/>
            <person name="Griffiths-Jones S."/>
            <person name="Gross S."/>
            <person name="Guigo R."/>
            <person name="Gustafson E.A."/>
            <person name="Haerty W."/>
            <person name="Hahn M.W."/>
            <person name="Halligan D.L."/>
            <person name="Halpern A.L."/>
            <person name="Halter G.M."/>
            <person name="Han M.V."/>
            <person name="Heger A."/>
            <person name="Hillier L."/>
            <person name="Hinrichs A.S."/>
            <person name="Holmes I."/>
            <person name="Hoskins R.A."/>
            <person name="Hubisz M.J."/>
            <person name="Hultmark D."/>
            <person name="Huntley M.A."/>
            <person name="Jaffe D.B."/>
            <person name="Jagadeeshan S."/>
            <person name="Jeck W.R."/>
            <person name="Johnson J."/>
            <person name="Jones C.D."/>
            <person name="Jordan W.C."/>
            <person name="Karpen G.H."/>
            <person name="Kataoka E."/>
            <person name="Keightley P.D."/>
            <person name="Kheradpour P."/>
            <person name="Kirkness E.F."/>
            <person name="Koerich L.B."/>
            <person name="Kristiansen K."/>
            <person name="Kudrna D."/>
            <person name="Kulathinal R.J."/>
            <person name="Kumar S."/>
            <person name="Kwok R."/>
            <person name="Lander E."/>
            <person name="Langley C.H."/>
            <person name="Lapoint R."/>
            <person name="Lazzaro B.P."/>
            <person name="Lee S.J."/>
            <person name="Levesque L."/>
            <person name="Li R."/>
            <person name="Lin C.F."/>
            <person name="Lin M.F."/>
            <person name="Lindblad-Toh K."/>
            <person name="Llopart A."/>
            <person name="Long M."/>
            <person name="Low L."/>
            <person name="Lozovsky E."/>
            <person name="Lu J."/>
            <person name="Luo M."/>
            <person name="Machado C.A."/>
            <person name="Makalowski W."/>
            <person name="Marzo M."/>
            <person name="Matsuda M."/>
            <person name="Matzkin L."/>
            <person name="McAllister B."/>
            <person name="McBride C.S."/>
            <person name="McKernan B."/>
            <person name="McKernan K."/>
            <person name="Mendez-Lago M."/>
            <person name="Minx P."/>
            <person name="Mollenhauer M.U."/>
            <person name="Montooth K."/>
            <person name="Mount S.M."/>
            <person name="Mu X."/>
            <person name="Myers E."/>
            <person name="Negre B."/>
            <person name="Newfeld S."/>
            <person name="Nielsen R."/>
            <person name="Noor M.A."/>
            <person name="O'Grady P."/>
            <person name="Pachter L."/>
            <person name="Papaceit M."/>
            <person name="Parisi M.J."/>
            <person name="Parisi M."/>
            <person name="Parts L."/>
            <person name="Pedersen J.S."/>
            <person name="Pesole G."/>
            <person name="Phillippy A.M."/>
            <person name="Ponting C.P."/>
            <person name="Pop M."/>
            <person name="Porcelli D."/>
            <person name="Powell J.R."/>
            <person name="Prohaska S."/>
            <person name="Pruitt K."/>
            <person name="Puig M."/>
            <person name="Quesneville H."/>
            <person name="Ram K.R."/>
            <person name="Rand D."/>
            <person name="Rasmussen M.D."/>
            <person name="Reed L.K."/>
            <person name="Reenan R."/>
            <person name="Reily A."/>
            <person name="Remington K.A."/>
            <person name="Rieger T.T."/>
            <person name="Ritchie M.G."/>
            <person name="Robin C."/>
            <person name="Rogers Y.H."/>
            <person name="Rohde C."/>
            <person name="Rozas J."/>
            <person name="Rubenfield M.J."/>
            <person name="Ruiz A."/>
            <person name="Russo S."/>
            <person name="Salzberg S.L."/>
            <person name="Sanchez-Gracia A."/>
            <person name="Saranga D.J."/>
            <person name="Sato H."/>
            <person name="Schaeffer S.W."/>
            <person name="Schatz M.C."/>
            <person name="Schlenke T."/>
            <person name="Schwartz R."/>
            <person name="Segarra C."/>
            <person name="Singh R.S."/>
            <person name="Sirot L."/>
            <person name="Sirota M."/>
            <person name="Sisneros N.B."/>
            <person name="Smith C.D."/>
            <person name="Smith T.F."/>
            <person name="Spieth J."/>
            <person name="Stage D.E."/>
            <person name="Stark A."/>
            <person name="Stephan W."/>
            <person name="Strausberg R.L."/>
            <person name="Strempel S."/>
            <person name="Sturgill D."/>
            <person name="Sutton G."/>
            <person name="Sutton G.G."/>
            <person name="Tao W."/>
            <person name="Teichmann S."/>
            <person name="Tobari Y.N."/>
            <person name="Tomimura Y."/>
            <person name="Tsolas J.M."/>
            <person name="Valente V.L."/>
            <person name="Venter E."/>
            <person name="Venter J.C."/>
            <person name="Vicario S."/>
            <person name="Vieira F.G."/>
            <person name="Vilella A.J."/>
            <person name="Villasante A."/>
            <person name="Walenz B."/>
            <person name="Wang J."/>
            <person name="Wasserman M."/>
            <person name="Watts T."/>
            <person name="Wilson D."/>
            <person name="Wilson R.K."/>
            <person name="Wing R.A."/>
            <person name="Wolfner M.F."/>
            <person name="Wong A."/>
            <person name="Wong G.K."/>
            <person name="Wu C.I."/>
            <person name="Wu G."/>
            <person name="Yamamoto D."/>
            <person name="Yang H.P."/>
            <person name="Yang S.P."/>
            <person name="Yorke J.A."/>
            <person name="Yoshida K."/>
            <person name="Zdobnov E."/>
            <person name="Zhang P."/>
            <person name="Zhang Y."/>
            <person name="Zimin A.V."/>
            <person name="Baldwin J."/>
            <person name="Abdouelleil A."/>
            <person name="Abdulkadir J."/>
            <person name="Abebe A."/>
            <person name="Abera B."/>
            <person name="Abreu J."/>
            <person name="Acer S.C."/>
            <person name="Aftuck L."/>
            <person name="Alexander A."/>
            <person name="An P."/>
            <person name="Anderson E."/>
            <person name="Anderson S."/>
            <person name="Arachi H."/>
            <person name="Azer M."/>
            <person name="Bachantsang P."/>
            <person name="Barry A."/>
            <person name="Bayul T."/>
            <person name="Berlin A."/>
            <person name="Bessette D."/>
            <person name="Bloom T."/>
            <person name="Blye J."/>
            <person name="Boguslavskiy L."/>
            <person name="Bonnet C."/>
            <person name="Boukhgalter B."/>
            <person name="Bourzgui I."/>
            <person name="Brown A."/>
            <person name="Cahill P."/>
            <person name="Channer S."/>
            <person name="Cheshatsang Y."/>
            <person name="Chuda L."/>
            <person name="Citroen M."/>
            <person name="Collymore A."/>
            <person name="Cooke P."/>
            <person name="Costello M."/>
            <person name="D'Aco K."/>
            <person name="Daza R."/>
            <person name="De Haan G."/>
            <person name="DeGray S."/>
            <person name="DeMaso C."/>
            <person name="Dhargay N."/>
            <person name="Dooley K."/>
            <person name="Dooley E."/>
            <person name="Doricent M."/>
            <person name="Dorje P."/>
            <person name="Dorjee K."/>
            <person name="Dupes A."/>
            <person name="Elong R."/>
            <person name="Falk J."/>
            <person name="Farina A."/>
            <person name="Faro S."/>
            <person name="Ferguson D."/>
            <person name="Fisher S."/>
            <person name="Foley C.D."/>
            <person name="Franke A."/>
            <person name="Friedrich D."/>
            <person name="Gadbois L."/>
            <person name="Gearin G."/>
            <person name="Gearin C.R."/>
            <person name="Giannoukos G."/>
            <person name="Goode T."/>
            <person name="Graham J."/>
            <person name="Grandbois E."/>
            <person name="Grewal S."/>
            <person name="Gyaltsen K."/>
            <person name="Hafez N."/>
            <person name="Hagos B."/>
            <person name="Hall J."/>
            <person name="Henson C."/>
            <person name="Hollinger A."/>
            <person name="Honan T."/>
            <person name="Huard M.D."/>
            <person name="Hughes L."/>
            <person name="Hurhula B."/>
            <person name="Husby M.E."/>
            <person name="Kamat A."/>
            <person name="Kanga B."/>
            <person name="Kashin S."/>
            <person name="Khazanovich D."/>
            <person name="Kisner P."/>
            <person name="Lance K."/>
            <person name="Lara M."/>
            <person name="Lee W."/>
            <person name="Lennon N."/>
            <person name="Letendre F."/>
            <person name="LeVine R."/>
            <person name="Lipovsky A."/>
            <person name="Liu X."/>
            <person name="Liu J."/>
            <person name="Liu S."/>
            <person name="Lokyitsang T."/>
            <person name="Lokyitsang Y."/>
            <person name="Lubonja R."/>
            <person name="Lui A."/>
            <person name="MacDonald P."/>
            <person name="Magnisalis V."/>
            <person name="Maru K."/>
            <person name="Matthews C."/>
            <person name="McCusker W."/>
            <person name="McDonough S."/>
            <person name="Mehta T."/>
            <person name="Meldrim J."/>
            <person name="Meneus L."/>
            <person name="Mihai O."/>
            <person name="Mihalev A."/>
            <person name="Mihova T."/>
            <person name="Mittelman R."/>
            <person name="Mlenga V."/>
            <person name="Montmayeur A."/>
            <person name="Mulrain L."/>
            <person name="Navidi A."/>
            <person name="Naylor J."/>
            <person name="Negash T."/>
            <person name="Nguyen T."/>
            <person name="Nguyen N."/>
            <person name="Nicol R."/>
            <person name="Norbu C."/>
            <person name="Norbu N."/>
            <person name="Novod N."/>
            <person name="O'Neill B."/>
            <person name="Osman S."/>
            <person name="Markiewicz E."/>
            <person name="Oyono O.L."/>
            <person name="Patti C."/>
            <person name="Phunkhang P."/>
            <person name="Pierre F."/>
            <person name="Priest M."/>
            <person name="Raghuraman S."/>
            <person name="Rege F."/>
            <person name="Reyes R."/>
            <person name="Rise C."/>
            <person name="Rogov P."/>
            <person name="Ross K."/>
            <person name="Ryan E."/>
            <person name="Settipalli S."/>
            <person name="Shea T."/>
            <person name="Sherpa N."/>
            <person name="Shi L."/>
            <person name="Shih D."/>
            <person name="Sparrow T."/>
            <person name="Spaulding J."/>
            <person name="Stalker J."/>
            <person name="Stange-Thomann N."/>
            <person name="Stavropoulos S."/>
            <person name="Stone C."/>
            <person name="Strader C."/>
            <person name="Tesfaye S."/>
            <person name="Thomson T."/>
            <person name="Thoulutsang Y."/>
            <person name="Thoulutsang D."/>
            <person name="Topham K."/>
            <person name="Topping I."/>
            <person name="Tsamla T."/>
            <person name="Vassiliev H."/>
            <person name="Vo A."/>
            <person name="Wangchuk T."/>
            <person name="Wangdi T."/>
            <person name="Weiand M."/>
            <person name="Wilkinson J."/>
            <person name="Wilson A."/>
            <person name="Yadav S."/>
            <person name="Young G."/>
            <person name="Yu Q."/>
            <person name="Zembek L."/>
            <person name="Zhong D."/>
            <person name="Zimmer A."/>
            <person name="Zwirko Z."/>
            <person name="Jaffe D.B."/>
            <person name="Alvarez P."/>
            <person name="Brockman W."/>
            <person name="Butler J."/>
            <person name="Chin C."/>
            <person name="Gnerre S."/>
            <person name="Grabherr M."/>
            <person name="Kleber M."/>
            <person name="Mauceli E."/>
            <person name="MacCallum I."/>
        </authorList>
    </citation>
    <scope>NUCLEOTIDE SEQUENCE [LARGE SCALE GENOMIC DNA]</scope>
    <source>
        <strain evidence="9">Tucson 14030-0811.24</strain>
    </source>
</reference>
<feature type="compositionally biased region" description="Acidic residues" evidence="5">
    <location>
        <begin position="852"/>
        <end position="862"/>
    </location>
</feature>
<dbReference type="Proteomes" id="UP000007798">
    <property type="component" value="Unassembled WGS sequence"/>
</dbReference>
<keyword evidence="9" id="KW-1185">Reference proteome</keyword>
<dbReference type="GO" id="GO:0005524">
    <property type="term" value="F:ATP binding"/>
    <property type="evidence" value="ECO:0007669"/>
    <property type="project" value="UniProtKB-KW"/>
</dbReference>
<dbReference type="InterPro" id="IPR001650">
    <property type="entry name" value="Helicase_C-like"/>
</dbReference>
<dbReference type="GO" id="GO:0007528">
    <property type="term" value="P:neuromuscular junction development"/>
    <property type="evidence" value="ECO:0007669"/>
    <property type="project" value="EnsemblMetazoa"/>
</dbReference>
<keyword evidence="4" id="KW-0067">ATP-binding</keyword>
<feature type="region of interest" description="Disordered" evidence="5">
    <location>
        <begin position="477"/>
        <end position="510"/>
    </location>
</feature>
<accession>B4N6S2</accession>
<evidence type="ECO:0000313" key="9">
    <source>
        <dbReference type="Proteomes" id="UP000007798"/>
    </source>
</evidence>
<evidence type="ECO:0000259" key="7">
    <source>
        <dbReference type="PROSITE" id="PS51194"/>
    </source>
</evidence>
<dbReference type="AlphaFoldDB" id="B4N6S2"/>
<dbReference type="InterPro" id="IPR027417">
    <property type="entry name" value="P-loop_NTPase"/>
</dbReference>
<dbReference type="Gene3D" id="3.40.50.300">
    <property type="entry name" value="P-loop containing nucleotide triphosphate hydrolases"/>
    <property type="match status" value="2"/>
</dbReference>
<gene>
    <name evidence="8" type="primary">Dwil\GK24052</name>
    <name evidence="8" type="ORF">Dwil_GK24052</name>
</gene>
<dbReference type="OrthoDB" id="434041at2759"/>
<dbReference type="GO" id="GO:0032797">
    <property type="term" value="C:SMN complex"/>
    <property type="evidence" value="ECO:0007669"/>
    <property type="project" value="EnsemblMetazoa"/>
</dbReference>
<dbReference type="PROSITE" id="PS51194">
    <property type="entry name" value="HELICASE_CTER"/>
    <property type="match status" value="1"/>
</dbReference>
<feature type="domain" description="Helicase ATP-binding" evidence="6">
    <location>
        <begin position="57"/>
        <end position="224"/>
    </location>
</feature>
<dbReference type="Pfam" id="PF00270">
    <property type="entry name" value="DEAD"/>
    <property type="match status" value="1"/>
</dbReference>
<organism evidence="8 9">
    <name type="scientific">Drosophila willistoni</name>
    <name type="common">Fruit fly</name>
    <dbReference type="NCBI Taxonomy" id="7260"/>
    <lineage>
        <taxon>Eukaryota</taxon>
        <taxon>Metazoa</taxon>
        <taxon>Ecdysozoa</taxon>
        <taxon>Arthropoda</taxon>
        <taxon>Hexapoda</taxon>
        <taxon>Insecta</taxon>
        <taxon>Pterygota</taxon>
        <taxon>Neoptera</taxon>
        <taxon>Endopterygota</taxon>
        <taxon>Diptera</taxon>
        <taxon>Brachycera</taxon>
        <taxon>Muscomorpha</taxon>
        <taxon>Ephydroidea</taxon>
        <taxon>Drosophilidae</taxon>
        <taxon>Drosophila</taxon>
        <taxon>Sophophora</taxon>
    </lineage>
</organism>
<keyword evidence="3" id="KW-0347">Helicase</keyword>
<dbReference type="FunCoup" id="B4N6S2">
    <property type="interactions" value="17"/>
</dbReference>
<evidence type="ECO:0000256" key="2">
    <source>
        <dbReference type="ARBA" id="ARBA00022801"/>
    </source>
</evidence>
<evidence type="ECO:0000256" key="5">
    <source>
        <dbReference type="SAM" id="MobiDB-lite"/>
    </source>
</evidence>
<dbReference type="PANTHER" id="PTHR47959:SF1">
    <property type="entry name" value="ATP-DEPENDENT RNA HELICASE DBPA"/>
    <property type="match status" value="1"/>
</dbReference>
<dbReference type="GO" id="GO:0015030">
    <property type="term" value="C:Cajal body"/>
    <property type="evidence" value="ECO:0007669"/>
    <property type="project" value="EnsemblMetazoa"/>
</dbReference>
<dbReference type="GO" id="GO:0007629">
    <property type="term" value="P:flight behavior"/>
    <property type="evidence" value="ECO:0007669"/>
    <property type="project" value="EnsemblMetazoa"/>
</dbReference>
<dbReference type="eggNOG" id="KOG4284">
    <property type="taxonomic scope" value="Eukaryota"/>
</dbReference>
<dbReference type="GO" id="GO:0003676">
    <property type="term" value="F:nucleic acid binding"/>
    <property type="evidence" value="ECO:0007669"/>
    <property type="project" value="InterPro"/>
</dbReference>
<dbReference type="STRING" id="7260.B4N6S2"/>
<evidence type="ECO:0000256" key="1">
    <source>
        <dbReference type="ARBA" id="ARBA00022741"/>
    </source>
</evidence>
<dbReference type="SMR" id="B4N6S2"/>
<dbReference type="HOGENOM" id="CLU_013036_0_0_1"/>
<dbReference type="SUPFAM" id="SSF52540">
    <property type="entry name" value="P-loop containing nucleoside triphosphate hydrolases"/>
    <property type="match status" value="1"/>
</dbReference>
<feature type="region of interest" description="Disordered" evidence="5">
    <location>
        <begin position="790"/>
        <end position="863"/>
    </location>
</feature>
<dbReference type="CDD" id="cd18787">
    <property type="entry name" value="SF2_C_DEAD"/>
    <property type="match status" value="1"/>
</dbReference>
<evidence type="ECO:0000313" key="8">
    <source>
        <dbReference type="EMBL" id="EDW80061.2"/>
    </source>
</evidence>
<feature type="compositionally biased region" description="Low complexity" evidence="5">
    <location>
        <begin position="842"/>
        <end position="851"/>
    </location>
</feature>
<keyword evidence="1" id="KW-0547">Nucleotide-binding</keyword>
<dbReference type="GO" id="GO:0003724">
    <property type="term" value="F:RNA helicase activity"/>
    <property type="evidence" value="ECO:0007669"/>
    <property type="project" value="TreeGrafter"/>
</dbReference>
<dbReference type="InterPro" id="IPR050079">
    <property type="entry name" value="DEAD_box_RNA_helicase"/>
</dbReference>
<sequence length="907" mass="102543">MEGAIAHNLENGNYRTSDVAAGQAKSFSDINHLKREVLDGLQRNNFVTPTKIQAAAIPMALTGMDLLVQSKSGTGKTLIYVIAAMQMLQKMIKQPQVLIIVPTRELAIQVESTFQAMAEKSVCAFIGGTDVTKDRQRIHQCRIVIGTLGRLLHLYESKVFNMSEIKLLVLDEADQLYMTKDLKKTVGCLVNHMPKRLQIIACSATFENNLDEHLAKLMLKPILISNSERATVLLGIRQFVYEFPEQVNGIEDMLRKVEAVQNIVAQLPYEQAIFFANSLIRADSFRNYLNASDIQCALLSGALDQRKRLEAFEGYRRFTIRTMVATDLMARGVDSSYANLVINLDIPRDHVTYLHRIGRAGRFGSKGIAITLLSSSESAKFKEMLSQIGTGMTVLHFPHDKLKKQEGSFNFWDFDTYNLPHYVSENGDSDDVNKPNKPLQELALNSESKNAASNSVNIIFQSHNENNSLEADYVKVPNPEPQTLSPISSTAEHTQKDNKTLSSTDLSLPPAAPNSINTKTYCLVVPPNNEPSSTTLQPLGVSNTVDDASSIISDSMECGGYSSDTSYISYYESKDQRLIWSHFKTKQTQMKRHKLSARKRHILYPWRQNKKLRSKKVSHKNRNVNELNLQLLELGVIMKQNNFQIERRPLLEDPSQLDLLKKFENWQDIKQSLNKYIKKRNWSIAKSSEWLNELCDAMQELYYNKLKSTKSGAMTQLKGSTPTFIKSLVKSKPYLLESKEMPQLSKLSVHVAHQLNIPAENLAENVNENAEAEDEEESSSSFEIHVIMSSDSENDDESDLESEDTSSGFDERNDSPSSEDSNDDDEFPRHLTNDEEDEENSQSESSANNLDNDNDAEDDNDIEVQPVGGRMTQMIQAHCRWQQIFNQQYQFIATYVNNYMAMAHPEL</sequence>
<evidence type="ECO:0000256" key="3">
    <source>
        <dbReference type="ARBA" id="ARBA00022806"/>
    </source>
</evidence>
<evidence type="ECO:0000259" key="6">
    <source>
        <dbReference type="PROSITE" id="PS51192"/>
    </source>
</evidence>